<proteinExistence type="predicted"/>
<dbReference type="SUPFAM" id="SSF48695">
    <property type="entry name" value="Multiheme cytochromes"/>
    <property type="match status" value="1"/>
</dbReference>
<reference evidence="9" key="1">
    <citation type="journal article" date="2015" name="Proc. Natl. Acad. Sci. U.S.A.">
        <title>Networks of energetic and metabolic interactions define dynamics in microbial communities.</title>
        <authorList>
            <person name="Embree M."/>
            <person name="Liu J.K."/>
            <person name="Al-Bassam M.M."/>
            <person name="Zengler K."/>
        </authorList>
    </citation>
    <scope>NUCLEOTIDE SEQUENCE</scope>
</reference>
<keyword evidence="6" id="KW-0408">Iron</keyword>
<keyword evidence="2" id="KW-0813">Transport</keyword>
<dbReference type="Gene3D" id="1.10.3820.10">
    <property type="entry name" value="Di-heme elbow motif domain"/>
    <property type="match status" value="1"/>
</dbReference>
<comment type="caution">
    <text evidence="9">The sequence shown here is derived from an EMBL/GenBank/DDBJ whole genome shotgun (WGS) entry which is preliminary data.</text>
</comment>
<sequence>MENDSIKGKSFREKYLNKKVVLIVIGAGILLGAITAGGLLKASENPSFCGLCHIIKPFYESWNTGVLLDNKHAQEDIECLDCHHRTIPEKAMEGLNFITGNYTIPLEGPPGDRAMCLDCHSEDGEGSSWEEIQAATNFGESNPHDSHNGEQDCNMCHSMHEKSEVFCAQCHLFDWFDEIDESWEEY</sequence>
<dbReference type="InterPro" id="IPR036280">
    <property type="entry name" value="Multihaem_cyt_sf"/>
</dbReference>
<dbReference type="Pfam" id="PF14537">
    <property type="entry name" value="Cytochrom_c3_2"/>
    <property type="match status" value="1"/>
</dbReference>
<keyword evidence="5" id="KW-0249">Electron transport</keyword>
<keyword evidence="7" id="KW-1133">Transmembrane helix</keyword>
<evidence type="ECO:0000256" key="3">
    <source>
        <dbReference type="ARBA" id="ARBA00022617"/>
    </source>
</evidence>
<name>A0A0W8E781_9ZZZZ</name>
<dbReference type="InterPro" id="IPR038266">
    <property type="entry name" value="NapC/NirT_cytc_sf"/>
</dbReference>
<feature type="transmembrane region" description="Helical" evidence="7">
    <location>
        <begin position="20"/>
        <end position="40"/>
    </location>
</feature>
<accession>A0A0W8E781</accession>
<dbReference type="AlphaFoldDB" id="A0A0W8E781"/>
<dbReference type="InterPro" id="IPR012286">
    <property type="entry name" value="Tetrahaem_cytochrome"/>
</dbReference>
<dbReference type="Gene3D" id="1.10.1130.10">
    <property type="entry name" value="Flavocytochrome C3, Chain A"/>
    <property type="match status" value="1"/>
</dbReference>
<organism evidence="9">
    <name type="scientific">hydrocarbon metagenome</name>
    <dbReference type="NCBI Taxonomy" id="938273"/>
    <lineage>
        <taxon>unclassified sequences</taxon>
        <taxon>metagenomes</taxon>
        <taxon>ecological metagenomes</taxon>
    </lineage>
</organism>
<feature type="domain" description="Tetrahaem cytochrome" evidence="8">
    <location>
        <begin position="72"/>
        <end position="171"/>
    </location>
</feature>
<keyword evidence="7" id="KW-0472">Membrane</keyword>
<evidence type="ECO:0000259" key="8">
    <source>
        <dbReference type="Pfam" id="PF14537"/>
    </source>
</evidence>
<evidence type="ECO:0000313" key="9">
    <source>
        <dbReference type="EMBL" id="KUG04491.1"/>
    </source>
</evidence>
<keyword evidence="4" id="KW-0479">Metal-binding</keyword>
<comment type="subcellular location">
    <subcellularLocation>
        <location evidence="1">Cell envelope</location>
    </subcellularLocation>
</comment>
<gene>
    <name evidence="9" type="ORF">ASZ90_018082</name>
</gene>
<protein>
    <recommendedName>
        <fullName evidence="8">Tetrahaem cytochrome domain-containing protein</fullName>
    </recommendedName>
</protein>
<keyword evidence="3" id="KW-0349">Heme</keyword>
<keyword evidence="7" id="KW-0812">Transmembrane</keyword>
<evidence type="ECO:0000256" key="4">
    <source>
        <dbReference type="ARBA" id="ARBA00022723"/>
    </source>
</evidence>
<evidence type="ECO:0000256" key="6">
    <source>
        <dbReference type="ARBA" id="ARBA00023004"/>
    </source>
</evidence>
<dbReference type="GO" id="GO:0046872">
    <property type="term" value="F:metal ion binding"/>
    <property type="evidence" value="ECO:0007669"/>
    <property type="project" value="UniProtKB-KW"/>
</dbReference>
<dbReference type="GO" id="GO:0030313">
    <property type="term" value="C:cell envelope"/>
    <property type="evidence" value="ECO:0007669"/>
    <property type="project" value="UniProtKB-SubCell"/>
</dbReference>
<evidence type="ECO:0000256" key="1">
    <source>
        <dbReference type="ARBA" id="ARBA00004196"/>
    </source>
</evidence>
<evidence type="ECO:0000256" key="2">
    <source>
        <dbReference type="ARBA" id="ARBA00022448"/>
    </source>
</evidence>
<evidence type="ECO:0000256" key="5">
    <source>
        <dbReference type="ARBA" id="ARBA00022982"/>
    </source>
</evidence>
<evidence type="ECO:0000256" key="7">
    <source>
        <dbReference type="SAM" id="Phobius"/>
    </source>
</evidence>
<dbReference type="EMBL" id="LNQE01001846">
    <property type="protein sequence ID" value="KUG04491.1"/>
    <property type="molecule type" value="Genomic_DNA"/>
</dbReference>